<accession>A0A7X1Z8P0</accession>
<feature type="transmembrane region" description="Helical" evidence="1">
    <location>
        <begin position="27"/>
        <end position="46"/>
    </location>
</feature>
<gene>
    <name evidence="2" type="ORF">GHI93_02585</name>
</gene>
<evidence type="ECO:0000256" key="1">
    <source>
        <dbReference type="SAM" id="Phobius"/>
    </source>
</evidence>
<keyword evidence="1" id="KW-1133">Transmembrane helix</keyword>
<dbReference type="EMBL" id="WITJ01000003">
    <property type="protein sequence ID" value="MQW38836.1"/>
    <property type="molecule type" value="Genomic_DNA"/>
</dbReference>
<name>A0A7X1Z8P0_9LACT</name>
<feature type="transmembrane region" description="Helical" evidence="1">
    <location>
        <begin position="6"/>
        <end position="22"/>
    </location>
</feature>
<protein>
    <submittedName>
        <fullName evidence="2">Uncharacterized protein</fullName>
    </submittedName>
</protein>
<keyword evidence="1" id="KW-0812">Transmembrane</keyword>
<dbReference type="AlphaFoldDB" id="A0A7X1Z8P0"/>
<keyword evidence="3" id="KW-1185">Reference proteome</keyword>
<organism evidence="2 3">
    <name type="scientific">Lactococcus hircilactis</name>
    <dbReference type="NCBI Taxonomy" id="1494462"/>
    <lineage>
        <taxon>Bacteria</taxon>
        <taxon>Bacillati</taxon>
        <taxon>Bacillota</taxon>
        <taxon>Bacilli</taxon>
        <taxon>Lactobacillales</taxon>
        <taxon>Streptococcaceae</taxon>
        <taxon>Lactococcus</taxon>
    </lineage>
</organism>
<proteinExistence type="predicted"/>
<dbReference type="RefSeq" id="WP_153495321.1">
    <property type="nucleotide sequence ID" value="NZ_CAXYUY010000001.1"/>
</dbReference>
<dbReference type="Proteomes" id="UP000439550">
    <property type="component" value="Unassembled WGS sequence"/>
</dbReference>
<sequence>MTIVATIILTILIYLIFVYITHPKIRLLAGSLAFLGLIASVLIMMIHF</sequence>
<evidence type="ECO:0000313" key="2">
    <source>
        <dbReference type="EMBL" id="MQW38836.1"/>
    </source>
</evidence>
<reference evidence="2 3" key="1">
    <citation type="submission" date="2019-10" db="EMBL/GenBank/DDBJ databases">
        <authorList>
            <person name="Dong K."/>
        </authorList>
    </citation>
    <scope>NUCLEOTIDE SEQUENCE [LARGE SCALE GENOMIC DNA]</scope>
    <source>
        <strain evidence="2 3">DSM 28960</strain>
    </source>
</reference>
<keyword evidence="1" id="KW-0472">Membrane</keyword>
<evidence type="ECO:0000313" key="3">
    <source>
        <dbReference type="Proteomes" id="UP000439550"/>
    </source>
</evidence>
<comment type="caution">
    <text evidence="2">The sequence shown here is derived from an EMBL/GenBank/DDBJ whole genome shotgun (WGS) entry which is preliminary data.</text>
</comment>